<dbReference type="PATRIC" id="fig|1283301.3.peg.5746"/>
<evidence type="ECO:0000313" key="2">
    <source>
        <dbReference type="Proteomes" id="UP000015001"/>
    </source>
</evidence>
<proteinExistence type="predicted"/>
<name>S4MCE1_9ACTN</name>
<evidence type="ECO:0000313" key="1">
    <source>
        <dbReference type="EMBL" id="EPJ37173.1"/>
    </source>
</evidence>
<organism evidence="1 2">
    <name type="scientific">Streptomyces afghaniensis 772</name>
    <dbReference type="NCBI Taxonomy" id="1283301"/>
    <lineage>
        <taxon>Bacteria</taxon>
        <taxon>Bacillati</taxon>
        <taxon>Actinomycetota</taxon>
        <taxon>Actinomycetes</taxon>
        <taxon>Kitasatosporales</taxon>
        <taxon>Streptomycetaceae</taxon>
        <taxon>Streptomyces</taxon>
    </lineage>
</organism>
<accession>S4MCE1</accession>
<dbReference type="HOGENOM" id="CLU_2977128_0_0_11"/>
<reference evidence="1 2" key="1">
    <citation type="submission" date="2013-02" db="EMBL/GenBank/DDBJ databases">
        <title>Draft Genome Sequence of Streptomyces afghaniensis, Which Produces Compounds of the Julimycin B-Complex.</title>
        <authorList>
            <person name="Gruening B.A."/>
            <person name="Praeg A."/>
            <person name="Erxleben A."/>
            <person name="Guenther S."/>
            <person name="Fiedler H.-P."/>
            <person name="Goodfellow M."/>
            <person name="Mueller M."/>
        </authorList>
    </citation>
    <scope>NUCLEOTIDE SEQUENCE [LARGE SCALE GENOMIC DNA]</scope>
    <source>
        <strain evidence="1 2">772</strain>
    </source>
</reference>
<dbReference type="EMBL" id="AOPY01001519">
    <property type="protein sequence ID" value="EPJ37173.1"/>
    <property type="molecule type" value="Genomic_DNA"/>
</dbReference>
<gene>
    <name evidence="1" type="ORF">STAFG_5780</name>
</gene>
<sequence>MCRDVRRTGEVRGARAFRVGLYHRSAHSDSVIGVHRHGQIVRDASRRLFGLGPPWSYE</sequence>
<dbReference type="AlphaFoldDB" id="S4MCE1"/>
<keyword evidence="2" id="KW-1185">Reference proteome</keyword>
<dbReference type="Proteomes" id="UP000015001">
    <property type="component" value="Unassembled WGS sequence"/>
</dbReference>
<protein>
    <submittedName>
        <fullName evidence="1">Uncharacterized protein</fullName>
    </submittedName>
</protein>
<comment type="caution">
    <text evidence="1">The sequence shown here is derived from an EMBL/GenBank/DDBJ whole genome shotgun (WGS) entry which is preliminary data.</text>
</comment>